<comment type="subcellular location">
    <subcellularLocation>
        <location evidence="1">Nucleus</location>
    </subcellularLocation>
</comment>
<evidence type="ECO:0000256" key="3">
    <source>
        <dbReference type="ARBA" id="ARBA00023125"/>
    </source>
</evidence>
<gene>
    <name evidence="7" type="ORF">TAPDE_004999</name>
</gene>
<organism evidence="7 8">
    <name type="scientific">Taphrina deformans (strain PYCC 5710 / ATCC 11124 / CBS 356.35 / IMI 108563 / JCM 9778 / NBRC 8474)</name>
    <name type="common">Peach leaf curl fungus</name>
    <name type="synonym">Lalaria deformans</name>
    <dbReference type="NCBI Taxonomy" id="1097556"/>
    <lineage>
        <taxon>Eukaryota</taxon>
        <taxon>Fungi</taxon>
        <taxon>Dikarya</taxon>
        <taxon>Ascomycota</taxon>
        <taxon>Taphrinomycotina</taxon>
        <taxon>Taphrinomycetes</taxon>
        <taxon>Taphrinales</taxon>
        <taxon>Taphrinaceae</taxon>
        <taxon>Taphrina</taxon>
    </lineage>
</organism>
<dbReference type="PROSITE" id="PS00463">
    <property type="entry name" value="ZN2_CY6_FUNGAL_1"/>
    <property type="match status" value="1"/>
</dbReference>
<evidence type="ECO:0000256" key="2">
    <source>
        <dbReference type="ARBA" id="ARBA00023015"/>
    </source>
</evidence>
<evidence type="ECO:0000313" key="8">
    <source>
        <dbReference type="Proteomes" id="UP000013776"/>
    </source>
</evidence>
<keyword evidence="5" id="KW-0539">Nucleus</keyword>
<dbReference type="AlphaFoldDB" id="R4XFI8"/>
<keyword evidence="8" id="KW-1185">Reference proteome</keyword>
<dbReference type="SMART" id="SM00066">
    <property type="entry name" value="GAL4"/>
    <property type="match status" value="1"/>
</dbReference>
<dbReference type="GO" id="GO:0000976">
    <property type="term" value="F:transcription cis-regulatory region binding"/>
    <property type="evidence" value="ECO:0007669"/>
    <property type="project" value="TreeGrafter"/>
</dbReference>
<dbReference type="OrthoDB" id="8062037at2759"/>
<comment type="caution">
    <text evidence="7">The sequence shown here is derived from an EMBL/GenBank/DDBJ whole genome shotgun (WGS) entry which is preliminary data.</text>
</comment>
<proteinExistence type="predicted"/>
<reference evidence="7 8" key="1">
    <citation type="journal article" date="2013" name="MBio">
        <title>Genome sequencing of the plant pathogen Taphrina deformans, the causal agent of peach leaf curl.</title>
        <authorList>
            <person name="Cisse O.H."/>
            <person name="Almeida J.M.G.C.F."/>
            <person name="Fonseca A."/>
            <person name="Kumar A.A."/>
            <person name="Salojaervi J."/>
            <person name="Overmyer K."/>
            <person name="Hauser P.M."/>
            <person name="Pagni M."/>
        </authorList>
    </citation>
    <scope>NUCLEOTIDE SEQUENCE [LARGE SCALE GENOMIC DNA]</scope>
    <source>
        <strain evidence="8">PYCC 5710 / ATCC 11124 / CBS 356.35 / IMI 108563 / JCM 9778 / NBRC 8474</strain>
    </source>
</reference>
<evidence type="ECO:0000256" key="4">
    <source>
        <dbReference type="ARBA" id="ARBA00023163"/>
    </source>
</evidence>
<dbReference type="GO" id="GO:0008270">
    <property type="term" value="F:zinc ion binding"/>
    <property type="evidence" value="ECO:0007669"/>
    <property type="project" value="InterPro"/>
</dbReference>
<evidence type="ECO:0000313" key="7">
    <source>
        <dbReference type="EMBL" id="CCG84531.1"/>
    </source>
</evidence>
<dbReference type="EMBL" id="CAHR02000257">
    <property type="protein sequence ID" value="CCG84531.1"/>
    <property type="molecule type" value="Genomic_DNA"/>
</dbReference>
<protein>
    <recommendedName>
        <fullName evidence="6">Zn(2)-C6 fungal-type domain-containing protein</fullName>
    </recommendedName>
</protein>
<dbReference type="Proteomes" id="UP000013776">
    <property type="component" value="Unassembled WGS sequence"/>
</dbReference>
<dbReference type="InterPro" id="IPR051089">
    <property type="entry name" value="prtT"/>
</dbReference>
<keyword evidence="4" id="KW-0804">Transcription</keyword>
<feature type="domain" description="Zn(2)-C6 fungal-type" evidence="6">
    <location>
        <begin position="6"/>
        <end position="36"/>
    </location>
</feature>
<dbReference type="Gene3D" id="4.10.240.10">
    <property type="entry name" value="Zn(2)-C6 fungal-type DNA-binding domain"/>
    <property type="match status" value="1"/>
</dbReference>
<keyword evidence="2" id="KW-0805">Transcription regulation</keyword>
<sequence>MQQPRACARCHRLKVRCEQADNNKECNRCSTAGVACEGRPKAPHHKESYRKTKSARSVDELAKIVRNLSESVASLREQQESRHCAIWKTLGDSTRTELFCFYATNIAPGWPVIRLAEGLESRDMQQCRPLLYRSGCVAAMTRLGLDNSPELARETYRYLCDVKLADTSPTIDLIEAFLIVVLYIPYPLEDVFKIISMTTNLVHQALLELEDLDDPDSQCLDPLELVRCRMSVYLLCNSSRIWMKNNHRVIAWGPAYDEAVRRLQAGDSVDQAQADCVLGMRIAEGISFLGVADDSTEEVFRQYLSVYAAKLARPTTLTAAGYAHITPAIFRILHVMSLLEAYLDLFEAGDDRVNVPLAFQALVHEGQGLLDYFTAVRDSKILLPTFYYLRPIRAALTIAYYCKSWAMPYFADLIVRLSTIFDAMVASSPALLQFRQGLARIEAWYYTTTTEAVVTNIVPPATLDALGDALLSSTMPLLDTP</sequence>
<dbReference type="PANTHER" id="PTHR31845">
    <property type="entry name" value="FINGER DOMAIN PROTEIN, PUTATIVE-RELATED"/>
    <property type="match status" value="1"/>
</dbReference>
<dbReference type="GO" id="GO:0000981">
    <property type="term" value="F:DNA-binding transcription factor activity, RNA polymerase II-specific"/>
    <property type="evidence" value="ECO:0007669"/>
    <property type="project" value="InterPro"/>
</dbReference>
<dbReference type="PANTHER" id="PTHR31845:SF10">
    <property type="entry name" value="ZN(II)2CYS6 TRANSCRIPTION FACTOR (EUROFUNG)"/>
    <property type="match status" value="1"/>
</dbReference>
<dbReference type="InterPro" id="IPR036864">
    <property type="entry name" value="Zn2-C6_fun-type_DNA-bd_sf"/>
</dbReference>
<dbReference type="Pfam" id="PF00172">
    <property type="entry name" value="Zn_clus"/>
    <property type="match status" value="1"/>
</dbReference>
<evidence type="ECO:0000259" key="6">
    <source>
        <dbReference type="PROSITE" id="PS50048"/>
    </source>
</evidence>
<dbReference type="CDD" id="cd00067">
    <property type="entry name" value="GAL4"/>
    <property type="match status" value="1"/>
</dbReference>
<dbReference type="VEuPathDB" id="FungiDB:TAPDE_004999"/>
<evidence type="ECO:0000256" key="1">
    <source>
        <dbReference type="ARBA" id="ARBA00004123"/>
    </source>
</evidence>
<accession>R4XFI8</accession>
<keyword evidence="3" id="KW-0238">DNA-binding</keyword>
<dbReference type="GO" id="GO:0005634">
    <property type="term" value="C:nucleus"/>
    <property type="evidence" value="ECO:0007669"/>
    <property type="project" value="UniProtKB-SubCell"/>
</dbReference>
<dbReference type="InterPro" id="IPR001138">
    <property type="entry name" value="Zn2Cys6_DnaBD"/>
</dbReference>
<dbReference type="STRING" id="1097556.R4XFI8"/>
<dbReference type="SUPFAM" id="SSF57701">
    <property type="entry name" value="Zn2/Cys6 DNA-binding domain"/>
    <property type="match status" value="1"/>
</dbReference>
<evidence type="ECO:0000256" key="5">
    <source>
        <dbReference type="ARBA" id="ARBA00023242"/>
    </source>
</evidence>
<name>R4XFI8_TAPDE</name>
<dbReference type="PROSITE" id="PS50048">
    <property type="entry name" value="ZN2_CY6_FUNGAL_2"/>
    <property type="match status" value="1"/>
</dbReference>